<dbReference type="RefSeq" id="WP_255903930.1">
    <property type="nucleotide sequence ID" value="NZ_JAFMZO010000003.1"/>
</dbReference>
<evidence type="ECO:0008006" key="4">
    <source>
        <dbReference type="Google" id="ProtNLM"/>
    </source>
</evidence>
<reference evidence="3" key="1">
    <citation type="journal article" date="2019" name="Int. J. Syst. Evol. Microbiol.">
        <title>The Global Catalogue of Microorganisms (GCM) 10K type strain sequencing project: providing services to taxonomists for standard genome sequencing and annotation.</title>
        <authorList>
            <consortium name="The Broad Institute Genomics Platform"/>
            <consortium name="The Broad Institute Genome Sequencing Center for Infectious Disease"/>
            <person name="Wu L."/>
            <person name="Ma J."/>
        </authorList>
    </citation>
    <scope>NUCLEOTIDE SEQUENCE [LARGE SCALE GENOMIC DNA]</scope>
    <source>
        <strain evidence="3">KCTC 42217</strain>
    </source>
</reference>
<keyword evidence="1" id="KW-0812">Transmembrane</keyword>
<comment type="caution">
    <text evidence="2">The sequence shown here is derived from an EMBL/GenBank/DDBJ whole genome shotgun (WGS) entry which is preliminary data.</text>
</comment>
<feature type="transmembrane region" description="Helical" evidence="1">
    <location>
        <begin position="107"/>
        <end position="125"/>
    </location>
</feature>
<evidence type="ECO:0000313" key="3">
    <source>
        <dbReference type="Proteomes" id="UP001597387"/>
    </source>
</evidence>
<keyword evidence="1" id="KW-0472">Membrane</keyword>
<protein>
    <recommendedName>
        <fullName evidence="4">Prepilin type IV endopeptidase peptidase domain-containing protein</fullName>
    </recommendedName>
</protein>
<evidence type="ECO:0000256" key="1">
    <source>
        <dbReference type="SAM" id="Phobius"/>
    </source>
</evidence>
<feature type="transmembrane region" description="Helical" evidence="1">
    <location>
        <begin position="23"/>
        <end position="41"/>
    </location>
</feature>
<proteinExistence type="predicted"/>
<dbReference type="Proteomes" id="UP001597387">
    <property type="component" value="Unassembled WGS sequence"/>
</dbReference>
<keyword evidence="3" id="KW-1185">Reference proteome</keyword>
<name>A0ABW4ZKM1_9SPHI</name>
<dbReference type="EMBL" id="JBHUHZ010000001">
    <property type="protein sequence ID" value="MFD2162280.1"/>
    <property type="molecule type" value="Genomic_DNA"/>
</dbReference>
<gene>
    <name evidence="2" type="ORF">ACFSJU_07735</name>
</gene>
<sequence length="172" mass="19726">MLIKTLLIAGLLFVFYQDLRYRAVYWVLFPALLGLLVLLGIQERDILDLTLSSTYNLAFLLLQLLVLFIYFSVKAGRFVNITSGYLGWGDVLFLLCIAFYLSPVNYLLFYILSLVLVLLGALLIYTFRHAQEIKIPLAGLQAILFASLLVTDWNLKILNITNDHWLLNYLSQ</sequence>
<accession>A0ABW4ZKM1</accession>
<keyword evidence="1" id="KW-1133">Transmembrane helix</keyword>
<organism evidence="2 3">
    <name type="scientific">Paradesertivirga mongoliensis</name>
    <dbReference type="NCBI Taxonomy" id="2100740"/>
    <lineage>
        <taxon>Bacteria</taxon>
        <taxon>Pseudomonadati</taxon>
        <taxon>Bacteroidota</taxon>
        <taxon>Sphingobacteriia</taxon>
        <taxon>Sphingobacteriales</taxon>
        <taxon>Sphingobacteriaceae</taxon>
        <taxon>Paradesertivirga</taxon>
    </lineage>
</organism>
<feature type="transmembrane region" description="Helical" evidence="1">
    <location>
        <begin position="85"/>
        <end position="101"/>
    </location>
</feature>
<evidence type="ECO:0000313" key="2">
    <source>
        <dbReference type="EMBL" id="MFD2162280.1"/>
    </source>
</evidence>
<feature type="transmembrane region" description="Helical" evidence="1">
    <location>
        <begin position="53"/>
        <end position="73"/>
    </location>
</feature>